<feature type="non-terminal residue" evidence="2">
    <location>
        <position position="1"/>
    </location>
</feature>
<dbReference type="GO" id="GO:0007165">
    <property type="term" value="P:signal transduction"/>
    <property type="evidence" value="ECO:0007669"/>
    <property type="project" value="TreeGrafter"/>
</dbReference>
<reference evidence="2" key="1">
    <citation type="submission" date="2022-08" db="EMBL/GenBank/DDBJ databases">
        <authorList>
            <consortium name="DOE Joint Genome Institute"/>
            <person name="Min B."/>
            <person name="Riley R."/>
            <person name="Sierra-Patev S."/>
            <person name="Naranjo-Ortiz M."/>
            <person name="Looney B."/>
            <person name="Konkel Z."/>
            <person name="Slot J.C."/>
            <person name="Sakamoto Y."/>
            <person name="Steenwyk J.L."/>
            <person name="Rokas A."/>
            <person name="Carro J."/>
            <person name="Camarero S."/>
            <person name="Ferreira P."/>
            <person name="Molpeceres G."/>
            <person name="Ruiz-Duenas F.J."/>
            <person name="Serrano A."/>
            <person name="Henrissat B."/>
            <person name="Drula E."/>
            <person name="Hughes K.W."/>
            <person name="Mata J.L."/>
            <person name="Ishikawa N.K."/>
            <person name="Vargas-Isla R."/>
            <person name="Ushijima S."/>
            <person name="Smith C.A."/>
            <person name="Ahrendt S."/>
            <person name="Andreopoulos W."/>
            <person name="He G."/>
            <person name="Labutti K."/>
            <person name="Lipzen A."/>
            <person name="Ng V."/>
            <person name="Sandor L."/>
            <person name="Barry K."/>
            <person name="Martinez A.T."/>
            <person name="Xiao Y."/>
            <person name="Gibbons J.G."/>
            <person name="Terashima K."/>
            <person name="Hibbett D.S."/>
            <person name="Grigoriev I.V."/>
        </authorList>
    </citation>
    <scope>NUCLEOTIDE SEQUENCE</scope>
    <source>
        <strain evidence="2">Sp2 HRB7682 ss15</strain>
    </source>
</reference>
<dbReference type="Proteomes" id="UP001150238">
    <property type="component" value="Unassembled WGS sequence"/>
</dbReference>
<feature type="non-terminal residue" evidence="2">
    <location>
        <position position="132"/>
    </location>
</feature>
<proteinExistence type="predicted"/>
<reference evidence="2" key="2">
    <citation type="journal article" date="2023" name="Proc. Natl. Acad. Sci. U.S.A.">
        <title>A global phylogenomic analysis of the shiitake genus Lentinula.</title>
        <authorList>
            <person name="Sierra-Patev S."/>
            <person name="Min B."/>
            <person name="Naranjo-Ortiz M."/>
            <person name="Looney B."/>
            <person name="Konkel Z."/>
            <person name="Slot J.C."/>
            <person name="Sakamoto Y."/>
            <person name="Steenwyk J.L."/>
            <person name="Rokas A."/>
            <person name="Carro J."/>
            <person name="Camarero S."/>
            <person name="Ferreira P."/>
            <person name="Molpeceres G."/>
            <person name="Ruiz-Duenas F.J."/>
            <person name="Serrano A."/>
            <person name="Henrissat B."/>
            <person name="Drula E."/>
            <person name="Hughes K.W."/>
            <person name="Mata J.L."/>
            <person name="Ishikawa N.K."/>
            <person name="Vargas-Isla R."/>
            <person name="Ushijima S."/>
            <person name="Smith C.A."/>
            <person name="Donoghue J."/>
            <person name="Ahrendt S."/>
            <person name="Andreopoulos W."/>
            <person name="He G."/>
            <person name="LaButti K."/>
            <person name="Lipzen A."/>
            <person name="Ng V."/>
            <person name="Riley R."/>
            <person name="Sandor L."/>
            <person name="Barry K."/>
            <person name="Martinez A.T."/>
            <person name="Xiao Y."/>
            <person name="Gibbons J.G."/>
            <person name="Terashima K."/>
            <person name="Grigoriev I.V."/>
            <person name="Hibbett D."/>
        </authorList>
    </citation>
    <scope>NUCLEOTIDE SEQUENCE</scope>
    <source>
        <strain evidence="2">Sp2 HRB7682 ss15</strain>
    </source>
</reference>
<dbReference type="InterPro" id="IPR011009">
    <property type="entry name" value="Kinase-like_dom_sf"/>
</dbReference>
<evidence type="ECO:0000259" key="1">
    <source>
        <dbReference type="PROSITE" id="PS50011"/>
    </source>
</evidence>
<evidence type="ECO:0000313" key="2">
    <source>
        <dbReference type="EMBL" id="KAJ4464423.1"/>
    </source>
</evidence>
<organism evidence="2 3">
    <name type="scientific">Lentinula lateritia</name>
    <dbReference type="NCBI Taxonomy" id="40482"/>
    <lineage>
        <taxon>Eukaryota</taxon>
        <taxon>Fungi</taxon>
        <taxon>Dikarya</taxon>
        <taxon>Basidiomycota</taxon>
        <taxon>Agaricomycotina</taxon>
        <taxon>Agaricomycetes</taxon>
        <taxon>Agaricomycetidae</taxon>
        <taxon>Agaricales</taxon>
        <taxon>Marasmiineae</taxon>
        <taxon>Omphalotaceae</taxon>
        <taxon>Lentinula</taxon>
    </lineage>
</organism>
<feature type="domain" description="Protein kinase" evidence="1">
    <location>
        <begin position="1"/>
        <end position="132"/>
    </location>
</feature>
<dbReference type="Pfam" id="PF17667">
    <property type="entry name" value="Pkinase_fungal"/>
    <property type="match status" value="1"/>
</dbReference>
<dbReference type="PROSITE" id="PS50011">
    <property type="entry name" value="PROTEIN_KINASE_DOM"/>
    <property type="match status" value="1"/>
</dbReference>
<dbReference type="GO" id="GO:0004672">
    <property type="term" value="F:protein kinase activity"/>
    <property type="evidence" value="ECO:0007669"/>
    <property type="project" value="InterPro"/>
</dbReference>
<dbReference type="PROSITE" id="PS00109">
    <property type="entry name" value="PROTEIN_KINASE_TYR"/>
    <property type="match status" value="1"/>
</dbReference>
<dbReference type="InterPro" id="IPR000719">
    <property type="entry name" value="Prot_kinase_dom"/>
</dbReference>
<dbReference type="AlphaFoldDB" id="A0A9W8ZRB6"/>
<dbReference type="GO" id="GO:0005524">
    <property type="term" value="F:ATP binding"/>
    <property type="evidence" value="ECO:0007669"/>
    <property type="project" value="InterPro"/>
</dbReference>
<dbReference type="InterPro" id="IPR008266">
    <property type="entry name" value="Tyr_kinase_AS"/>
</dbReference>
<protein>
    <recommendedName>
        <fullName evidence="1">Protein kinase domain-containing protein</fullName>
    </recommendedName>
</protein>
<accession>A0A9W8ZRB6</accession>
<dbReference type="PANTHER" id="PTHR48011:SF4">
    <property type="entry name" value="MITOGEN-ACTIVATED PROTEIN KINASE KINASE KINASE 19"/>
    <property type="match status" value="1"/>
</dbReference>
<dbReference type="PANTHER" id="PTHR48011">
    <property type="entry name" value="CCR4-NOT TRANSCRIPTIONAL COMPLEX SUBUNIT CAF120-RELATED"/>
    <property type="match status" value="1"/>
</dbReference>
<dbReference type="EMBL" id="JANVFS010000059">
    <property type="protein sequence ID" value="KAJ4464423.1"/>
    <property type="molecule type" value="Genomic_DNA"/>
</dbReference>
<dbReference type="InterPro" id="IPR040976">
    <property type="entry name" value="Pkinase_fungal"/>
</dbReference>
<evidence type="ECO:0000313" key="3">
    <source>
        <dbReference type="Proteomes" id="UP001150238"/>
    </source>
</evidence>
<sequence length="132" mass="15057">QVHCRQLSEFAGEPLDQIMNWNIVLKALESLSSGTLSYMHSAGFVHRDISAANVLVKDGNAKLIDLEYSKRVQPAFQHRSGSSDVETGTMFFMPVEVMTGEYLFEPQTHILNFKPVPSFPFRYHYMHDFDSV</sequence>
<comment type="caution">
    <text evidence="2">The sequence shown here is derived from an EMBL/GenBank/DDBJ whole genome shotgun (WGS) entry which is preliminary data.</text>
</comment>
<dbReference type="InterPro" id="IPR052751">
    <property type="entry name" value="Plant_MAPKKK"/>
</dbReference>
<name>A0A9W8ZRB6_9AGAR</name>
<dbReference type="SUPFAM" id="SSF56112">
    <property type="entry name" value="Protein kinase-like (PK-like)"/>
    <property type="match status" value="1"/>
</dbReference>
<dbReference type="Gene3D" id="1.10.510.10">
    <property type="entry name" value="Transferase(Phosphotransferase) domain 1"/>
    <property type="match status" value="1"/>
</dbReference>
<gene>
    <name evidence="2" type="ORF">C8J55DRAFT_394576</name>
</gene>